<protein>
    <submittedName>
        <fullName evidence="1">Exostosin family protein</fullName>
    </submittedName>
</protein>
<keyword evidence="2" id="KW-1185">Reference proteome</keyword>
<sequence>MLKLYTDEQYLTPENRSSVFPLLFDLYYTHNLKLLEKYQIVSRMEDCDIAVVPVDVAHFDINNKMIELNGFVDQALALQKKVWVYTAGDYGLSMDRLTFTFRMGGFDSKLNSNTVILPSFISDPYSLLQKEFKAIPKAALPRIGFVGNASNSLIKRVKEVFVYLRYNYKRLTKQLSTDYQAFYPSSIKRYHFLSLLLKSNKVETDFIFRKKYRAGIKTAIEKQKTTLEFFLNMEKNPYNFCLRGAGNFSVRLYETLAMGRIPVVVDTDMRLPLNIEINWPAHCVFVSKDSLEEDLISFHNTISEQIFILMQENNRKLWVEYLEREAYFSKLHSLFKN</sequence>
<evidence type="ECO:0000313" key="1">
    <source>
        <dbReference type="EMBL" id="SEA89335.1"/>
    </source>
</evidence>
<gene>
    <name evidence="1" type="ORF">SAMN05443667_11132</name>
</gene>
<dbReference type="STRING" id="150146.SAMN05443667_11132"/>
<organism evidence="1 2">
    <name type="scientific">Flavobacterium gillisiae</name>
    <dbReference type="NCBI Taxonomy" id="150146"/>
    <lineage>
        <taxon>Bacteria</taxon>
        <taxon>Pseudomonadati</taxon>
        <taxon>Bacteroidota</taxon>
        <taxon>Flavobacteriia</taxon>
        <taxon>Flavobacteriales</taxon>
        <taxon>Flavobacteriaceae</taxon>
        <taxon>Flavobacterium</taxon>
    </lineage>
</organism>
<dbReference type="OrthoDB" id="1416011at2"/>
<accession>A0A1H4EWG3</accession>
<dbReference type="Proteomes" id="UP000198951">
    <property type="component" value="Unassembled WGS sequence"/>
</dbReference>
<proteinExistence type="predicted"/>
<reference evidence="2" key="1">
    <citation type="submission" date="2016-10" db="EMBL/GenBank/DDBJ databases">
        <authorList>
            <person name="Varghese N."/>
            <person name="Submissions S."/>
        </authorList>
    </citation>
    <scope>NUCLEOTIDE SEQUENCE [LARGE SCALE GENOMIC DNA]</scope>
    <source>
        <strain evidence="2">DSM 22376</strain>
    </source>
</reference>
<evidence type="ECO:0000313" key="2">
    <source>
        <dbReference type="Proteomes" id="UP000198951"/>
    </source>
</evidence>
<dbReference type="RefSeq" id="WP_091091902.1">
    <property type="nucleotide sequence ID" value="NZ_FNRD01000011.1"/>
</dbReference>
<name>A0A1H4EWG3_9FLAO</name>
<dbReference type="EMBL" id="FNRD01000011">
    <property type="protein sequence ID" value="SEA89335.1"/>
    <property type="molecule type" value="Genomic_DNA"/>
</dbReference>
<dbReference type="AlphaFoldDB" id="A0A1H4EWG3"/>